<evidence type="ECO:0000313" key="10">
    <source>
        <dbReference type="Proteomes" id="UP001202831"/>
    </source>
</evidence>
<evidence type="ECO:0000259" key="7">
    <source>
        <dbReference type="Pfam" id="PF05175"/>
    </source>
</evidence>
<keyword evidence="4 6" id="KW-0808">Transferase</keyword>
<evidence type="ECO:0000313" key="9">
    <source>
        <dbReference type="EMBL" id="MCL2912432.1"/>
    </source>
</evidence>
<dbReference type="InterPro" id="IPR046977">
    <property type="entry name" value="RsmC/RlmG"/>
</dbReference>
<keyword evidence="5 6" id="KW-0949">S-adenosyl-L-methionine</keyword>
<dbReference type="InterPro" id="IPR007848">
    <property type="entry name" value="Small_mtfrase_dom"/>
</dbReference>
<evidence type="ECO:0000256" key="2">
    <source>
        <dbReference type="ARBA" id="ARBA00022552"/>
    </source>
</evidence>
<organism evidence="9 10">
    <name type="scientific">Shewanella corallii</name>
    <dbReference type="NCBI Taxonomy" id="560080"/>
    <lineage>
        <taxon>Bacteria</taxon>
        <taxon>Pseudomonadati</taxon>
        <taxon>Pseudomonadota</taxon>
        <taxon>Gammaproteobacteria</taxon>
        <taxon>Alteromonadales</taxon>
        <taxon>Shewanellaceae</taxon>
        <taxon>Shewanella</taxon>
    </lineage>
</organism>
<evidence type="ECO:0000256" key="6">
    <source>
        <dbReference type="HAMAP-Rule" id="MF_01862"/>
    </source>
</evidence>
<dbReference type="Pfam" id="PF05175">
    <property type="entry name" value="MTS"/>
    <property type="match status" value="1"/>
</dbReference>
<dbReference type="HAMAP" id="MF_01862">
    <property type="entry name" value="16SrRNA_methyltr_C"/>
    <property type="match status" value="1"/>
</dbReference>
<comment type="similarity">
    <text evidence="6">Belongs to the methyltransferase superfamily. RsmC family.</text>
</comment>
<dbReference type="PROSITE" id="PS00092">
    <property type="entry name" value="N6_MTASE"/>
    <property type="match status" value="1"/>
</dbReference>
<evidence type="ECO:0000256" key="3">
    <source>
        <dbReference type="ARBA" id="ARBA00022603"/>
    </source>
</evidence>
<dbReference type="PANTHER" id="PTHR47816">
    <property type="entry name" value="RIBOSOMAL RNA SMALL SUBUNIT METHYLTRANSFERASE C"/>
    <property type="match status" value="1"/>
</dbReference>
<dbReference type="CDD" id="cd02440">
    <property type="entry name" value="AdoMet_MTases"/>
    <property type="match status" value="1"/>
</dbReference>
<comment type="subcellular location">
    <subcellularLocation>
        <location evidence="6">Cytoplasm</location>
    </subcellularLocation>
</comment>
<dbReference type="EMBL" id="JAKIKT010000001">
    <property type="protein sequence ID" value="MCL2912432.1"/>
    <property type="molecule type" value="Genomic_DNA"/>
</dbReference>
<feature type="domain" description="Methyltransferase small" evidence="7">
    <location>
        <begin position="172"/>
        <end position="338"/>
    </location>
</feature>
<dbReference type="Proteomes" id="UP001202831">
    <property type="component" value="Unassembled WGS sequence"/>
</dbReference>
<evidence type="ECO:0000256" key="1">
    <source>
        <dbReference type="ARBA" id="ARBA00022490"/>
    </source>
</evidence>
<evidence type="ECO:0000259" key="8">
    <source>
        <dbReference type="Pfam" id="PF08468"/>
    </source>
</evidence>
<keyword evidence="3 6" id="KW-0489">Methyltransferase</keyword>
<sequence length="341" mass="37164">MLSNPSQLIIRNNHLVNGHSVLLLNHEDDLLAKELLQNAERVSALALDFHHFLALKHQSNDKLKCFFGHQLPTDDSFDSVVVYFPKAKSLAPYLFNLAASYLKPGGQLLVVGDNKGGVKSLPKILPNYFSPSMKLDNARHCLLFAAELIEQAPAIELTDWVNRYQLPTPQGELTICNLVGVFSEKKLDMGTELLLENLPELSGRVLDFGCGAGVIAACLLKDNPDLSLDCVDINAMALASCELTLAANGLSARVYPSDGLAQTEGNFDAVISNPPFHDGLNATTDIALNFVRDSHAALSSGGCWQIVANRHLPYSDTIAATFGQVCCTAENNKFKVYRQIK</sequence>
<dbReference type="PANTHER" id="PTHR47816:SF4">
    <property type="entry name" value="RIBOSOMAL RNA SMALL SUBUNIT METHYLTRANSFERASE C"/>
    <property type="match status" value="1"/>
</dbReference>
<keyword evidence="2 6" id="KW-0698">rRNA processing</keyword>
<dbReference type="EC" id="2.1.1.172" evidence="6"/>
<comment type="catalytic activity">
    <reaction evidence="6">
        <text>guanosine(1207) in 16S rRNA + S-adenosyl-L-methionine = N(2)-methylguanosine(1207) in 16S rRNA + S-adenosyl-L-homocysteine + H(+)</text>
        <dbReference type="Rhea" id="RHEA:42736"/>
        <dbReference type="Rhea" id="RHEA-COMP:10213"/>
        <dbReference type="Rhea" id="RHEA-COMP:10214"/>
        <dbReference type="ChEBI" id="CHEBI:15378"/>
        <dbReference type="ChEBI" id="CHEBI:57856"/>
        <dbReference type="ChEBI" id="CHEBI:59789"/>
        <dbReference type="ChEBI" id="CHEBI:74269"/>
        <dbReference type="ChEBI" id="CHEBI:74481"/>
        <dbReference type="EC" id="2.1.1.172"/>
    </reaction>
</comment>
<dbReference type="Gene3D" id="3.40.50.150">
    <property type="entry name" value="Vaccinia Virus protein VP39"/>
    <property type="match status" value="2"/>
</dbReference>
<evidence type="ECO:0000256" key="5">
    <source>
        <dbReference type="ARBA" id="ARBA00022691"/>
    </source>
</evidence>
<dbReference type="InterPro" id="IPR023543">
    <property type="entry name" value="rRNA_ssu_MeTfrase_C"/>
</dbReference>
<reference evidence="9 10" key="1">
    <citation type="submission" date="2022-01" db="EMBL/GenBank/DDBJ databases">
        <title>Whole genome-based taxonomy of the Shewanellaceae.</title>
        <authorList>
            <person name="Martin-Rodriguez A.J."/>
        </authorList>
    </citation>
    <scope>NUCLEOTIDE SEQUENCE [LARGE SCALE GENOMIC DNA]</scope>
    <source>
        <strain evidence="9 10">DSM 21332</strain>
    </source>
</reference>
<feature type="domain" description="Methyltransferase small N-terminal" evidence="8">
    <location>
        <begin position="6"/>
        <end position="164"/>
    </location>
</feature>
<name>A0ABT0N1W3_9GAMM</name>
<gene>
    <name evidence="6" type="primary">rsmC</name>
    <name evidence="9" type="ORF">L2725_01315</name>
</gene>
<keyword evidence="1 6" id="KW-0963">Cytoplasm</keyword>
<proteinExistence type="inferred from homology"/>
<dbReference type="GO" id="GO:0008168">
    <property type="term" value="F:methyltransferase activity"/>
    <property type="evidence" value="ECO:0007669"/>
    <property type="project" value="UniProtKB-KW"/>
</dbReference>
<dbReference type="SUPFAM" id="SSF53335">
    <property type="entry name" value="S-adenosyl-L-methionine-dependent methyltransferases"/>
    <property type="match status" value="2"/>
</dbReference>
<dbReference type="GO" id="GO:0032259">
    <property type="term" value="P:methylation"/>
    <property type="evidence" value="ECO:0007669"/>
    <property type="project" value="UniProtKB-KW"/>
</dbReference>
<dbReference type="Pfam" id="PF08468">
    <property type="entry name" value="MTS_N"/>
    <property type="match status" value="1"/>
</dbReference>
<comment type="subunit">
    <text evidence="6">Monomer.</text>
</comment>
<dbReference type="InterPro" id="IPR029063">
    <property type="entry name" value="SAM-dependent_MTases_sf"/>
</dbReference>
<dbReference type="InterPro" id="IPR002052">
    <property type="entry name" value="DNA_methylase_N6_adenine_CS"/>
</dbReference>
<protein>
    <recommendedName>
        <fullName evidence="6">Ribosomal RNA small subunit methyltransferase C</fullName>
        <ecNumber evidence="6">2.1.1.172</ecNumber>
    </recommendedName>
    <alternativeName>
        <fullName evidence="6">16S rRNA m2G1207 methyltransferase</fullName>
    </alternativeName>
    <alternativeName>
        <fullName evidence="6">rRNA (guanine-N(2)-)-methyltransferase RsmC</fullName>
    </alternativeName>
</protein>
<evidence type="ECO:0000256" key="4">
    <source>
        <dbReference type="ARBA" id="ARBA00022679"/>
    </source>
</evidence>
<comment type="caution">
    <text evidence="9">The sequence shown here is derived from an EMBL/GenBank/DDBJ whole genome shotgun (WGS) entry which is preliminary data.</text>
</comment>
<comment type="function">
    <text evidence="6">Specifically methylates the guanine in position 1207 of 16S rRNA in the 30S particle.</text>
</comment>
<accession>A0ABT0N1W3</accession>
<keyword evidence="10" id="KW-1185">Reference proteome</keyword>
<dbReference type="InterPro" id="IPR013675">
    <property type="entry name" value="Mtase_sm_N"/>
</dbReference>
<dbReference type="RefSeq" id="WP_249247254.1">
    <property type="nucleotide sequence ID" value="NZ_JAKIKT010000001.1"/>
</dbReference>